<evidence type="ECO:0000259" key="1">
    <source>
        <dbReference type="Pfam" id="PF07859"/>
    </source>
</evidence>
<evidence type="ECO:0000313" key="2">
    <source>
        <dbReference type="EMBL" id="MBN3577209.1"/>
    </source>
</evidence>
<keyword evidence="2" id="KW-0378">Hydrolase</keyword>
<sequence>MIEHLESGIRELVEDFIDAGKPCPSEQPIEARRAGYQSTTTLAGKGPEMAQTFIDVVDGITLKVFRPSDTSHLPITIYFHGGCFISGGFDTHDQQLRQLAAESNNVVICVQYRLAPEYTYPAAHDDAYNAVVAIRDMGSKYGGDTSRISLVGDSAGAHLALVTTMRLKQRLGWLPVRQILIYPMLDPHGSSASYKANATDYIITDKMLLSGFSLYLGDKSPQQVDNNPELNPLVCGDFLGLPPTSIITAEFDPLRDEGEQLYRQLLKHDVEAQCQRYLGVIHGFYQLSAVSQSAVRCISHIASELATSTQASPNNIEKDHPHD</sequence>
<dbReference type="Gene3D" id="3.40.50.1820">
    <property type="entry name" value="alpha/beta hydrolase"/>
    <property type="match status" value="1"/>
</dbReference>
<evidence type="ECO:0000313" key="3">
    <source>
        <dbReference type="Proteomes" id="UP000779070"/>
    </source>
</evidence>
<reference evidence="2 3" key="1">
    <citation type="submission" date="2021-02" db="EMBL/GenBank/DDBJ databases">
        <title>Draft Genome Sequences of 5 Vibrio neptunius Strains Isolated From of Bivalve Hatcheries.</title>
        <authorList>
            <person name="Galvis F."/>
            <person name="Barja J.L."/>
            <person name="Lemos M.L."/>
            <person name="Balado M."/>
        </authorList>
    </citation>
    <scope>NUCLEOTIDE SEQUENCE [LARGE SCALE GENOMIC DNA]</scope>
    <source>
        <strain evidence="2 3">PP-145.98</strain>
    </source>
</reference>
<dbReference type="GO" id="GO:0016787">
    <property type="term" value="F:hydrolase activity"/>
    <property type="evidence" value="ECO:0007669"/>
    <property type="project" value="UniProtKB-KW"/>
</dbReference>
<keyword evidence="3" id="KW-1185">Reference proteome</keyword>
<feature type="domain" description="Alpha/beta hydrolase fold-3" evidence="1">
    <location>
        <begin position="77"/>
        <end position="285"/>
    </location>
</feature>
<dbReference type="InterPro" id="IPR029058">
    <property type="entry name" value="AB_hydrolase_fold"/>
</dbReference>
<dbReference type="EMBL" id="JAFHLB010000005">
    <property type="protein sequence ID" value="MBN3577209.1"/>
    <property type="molecule type" value="Genomic_DNA"/>
</dbReference>
<protein>
    <submittedName>
        <fullName evidence="2">Alpha/beta hydrolase</fullName>
    </submittedName>
</protein>
<gene>
    <name evidence="2" type="ORF">JYA62_05940</name>
</gene>
<comment type="caution">
    <text evidence="2">The sequence shown here is derived from an EMBL/GenBank/DDBJ whole genome shotgun (WGS) entry which is preliminary data.</text>
</comment>
<dbReference type="Proteomes" id="UP000779070">
    <property type="component" value="Unassembled WGS sequence"/>
</dbReference>
<dbReference type="PANTHER" id="PTHR23025:SF4">
    <property type="entry name" value="ALPHA_BETA HYDROLASE FOLD-3 DOMAIN-CONTAINING PROTEIN"/>
    <property type="match status" value="1"/>
</dbReference>
<dbReference type="Pfam" id="PF07859">
    <property type="entry name" value="Abhydrolase_3"/>
    <property type="match status" value="1"/>
</dbReference>
<dbReference type="InterPro" id="IPR013094">
    <property type="entry name" value="AB_hydrolase_3"/>
</dbReference>
<accession>A0ABS3A039</accession>
<dbReference type="SUPFAM" id="SSF53474">
    <property type="entry name" value="alpha/beta-Hydrolases"/>
    <property type="match status" value="1"/>
</dbReference>
<organism evidence="2 3">
    <name type="scientific">Vibrio neptunius</name>
    <dbReference type="NCBI Taxonomy" id="170651"/>
    <lineage>
        <taxon>Bacteria</taxon>
        <taxon>Pseudomonadati</taxon>
        <taxon>Pseudomonadota</taxon>
        <taxon>Gammaproteobacteria</taxon>
        <taxon>Vibrionales</taxon>
        <taxon>Vibrionaceae</taxon>
        <taxon>Vibrio</taxon>
    </lineage>
</organism>
<dbReference type="RefSeq" id="WP_206369313.1">
    <property type="nucleotide sequence ID" value="NZ_CAWPTM010000112.1"/>
</dbReference>
<proteinExistence type="predicted"/>
<name>A0ABS3A039_9VIBR</name>
<dbReference type="PANTHER" id="PTHR23025">
    <property type="entry name" value="TRIACYLGLYCEROL LIPASE"/>
    <property type="match status" value="1"/>
</dbReference>